<dbReference type="NCBIfam" id="TIGR00012">
    <property type="entry name" value="L29"/>
    <property type="match status" value="1"/>
</dbReference>
<comment type="similarity">
    <text evidence="1">Belongs to the universal ribosomal protein uL29 family.</text>
</comment>
<dbReference type="GO" id="GO:0003735">
    <property type="term" value="F:structural constituent of ribosome"/>
    <property type="evidence" value="ECO:0007669"/>
    <property type="project" value="InterPro"/>
</dbReference>
<keyword evidence="4" id="KW-0934">Plastid</keyword>
<gene>
    <name evidence="4" type="primary">rpl29</name>
</gene>
<accession>A0A1D8RDP9</accession>
<dbReference type="InterPro" id="IPR036049">
    <property type="entry name" value="Ribosomal_uL29_sf"/>
</dbReference>
<evidence type="ECO:0000256" key="3">
    <source>
        <dbReference type="ARBA" id="ARBA00023274"/>
    </source>
</evidence>
<dbReference type="Pfam" id="PF00831">
    <property type="entry name" value="Ribosomal_L29"/>
    <property type="match status" value="1"/>
</dbReference>
<geneLocation type="chloroplast" evidence="4"/>
<evidence type="ECO:0000256" key="1">
    <source>
        <dbReference type="ARBA" id="ARBA00009254"/>
    </source>
</evidence>
<dbReference type="InterPro" id="IPR001854">
    <property type="entry name" value="Ribosomal_uL29"/>
</dbReference>
<organism evidence="4">
    <name type="scientific">Vischeria sp. CAUP Q 202</name>
    <dbReference type="NCBI Taxonomy" id="1805947"/>
    <lineage>
        <taxon>Eukaryota</taxon>
        <taxon>Sar</taxon>
        <taxon>Stramenopiles</taxon>
        <taxon>Ochrophyta</taxon>
        <taxon>Eustigmatophyceae</taxon>
        <taxon>Eustigmatales</taxon>
        <taxon>Chlorobotryaceae</taxon>
        <taxon>Vischeria</taxon>
    </lineage>
</organism>
<keyword evidence="2 4" id="KW-0689">Ribosomal protein</keyword>
<dbReference type="GO" id="GO:0006412">
    <property type="term" value="P:translation"/>
    <property type="evidence" value="ECO:0007669"/>
    <property type="project" value="InterPro"/>
</dbReference>
<dbReference type="GO" id="GO:0005840">
    <property type="term" value="C:ribosome"/>
    <property type="evidence" value="ECO:0007669"/>
    <property type="project" value="UniProtKB-KW"/>
</dbReference>
<dbReference type="AlphaFoldDB" id="A0A1D8RDP9"/>
<proteinExistence type="inferred from homology"/>
<keyword evidence="3" id="KW-0687">Ribonucleoprotein</keyword>
<dbReference type="GO" id="GO:1990904">
    <property type="term" value="C:ribonucleoprotein complex"/>
    <property type="evidence" value="ECO:0007669"/>
    <property type="project" value="UniProtKB-KW"/>
</dbReference>
<dbReference type="EMBL" id="KX839261">
    <property type="protein sequence ID" value="AOW70851.1"/>
    <property type="molecule type" value="Genomic_DNA"/>
</dbReference>
<name>A0A1D8RDP9_9STRA</name>
<evidence type="ECO:0000256" key="2">
    <source>
        <dbReference type="ARBA" id="ARBA00022980"/>
    </source>
</evidence>
<keyword evidence="4" id="KW-0150">Chloroplast</keyword>
<protein>
    <submittedName>
        <fullName evidence="4">Ribosomal protein L29</fullName>
    </submittedName>
</protein>
<sequence>MSFPKFSELKEIDITKIDDQIIKAKKELLFLRIQKANFSRFSPHLLTHTKHQLSQLLTLRRSLYAKKFNAQRLKKKIKKKN</sequence>
<reference evidence="4" key="1">
    <citation type="submission" date="2016-09" db="EMBL/GenBank/DDBJ databases">
        <title>The plastid genome of some eustigmatophyte algae harbours a bacteria-derived six-gene cluster for biosynthesis of a novel secondary metabolite.</title>
        <authorList>
            <person name="Yurchenko T."/>
            <person name="Sevcikova T."/>
            <person name="Strnad H."/>
            <person name="Butenko A."/>
            <person name="Elias M."/>
        </authorList>
    </citation>
    <scope>NUCLEOTIDE SEQUENCE</scope>
</reference>
<dbReference type="SUPFAM" id="SSF46561">
    <property type="entry name" value="Ribosomal protein L29 (L29p)"/>
    <property type="match status" value="1"/>
</dbReference>
<dbReference type="Gene3D" id="1.10.287.310">
    <property type="match status" value="1"/>
</dbReference>
<evidence type="ECO:0000313" key="4">
    <source>
        <dbReference type="EMBL" id="AOW70851.1"/>
    </source>
</evidence>